<protein>
    <recommendedName>
        <fullName evidence="5">DUF2631 domain-containing protein</fullName>
    </recommendedName>
</protein>
<evidence type="ECO:0000256" key="1">
    <source>
        <dbReference type="SAM" id="MobiDB-lite"/>
    </source>
</evidence>
<keyword evidence="4" id="KW-1185">Reference proteome</keyword>
<gene>
    <name evidence="3" type="ORF">JOM49_007926</name>
</gene>
<dbReference type="Pfam" id="PF10939">
    <property type="entry name" value="DUF2631"/>
    <property type="match status" value="1"/>
</dbReference>
<feature type="compositionally biased region" description="Basic and acidic residues" evidence="1">
    <location>
        <begin position="1"/>
        <end position="19"/>
    </location>
</feature>
<proteinExistence type="predicted"/>
<feature type="transmembrane region" description="Helical" evidence="2">
    <location>
        <begin position="35"/>
        <end position="53"/>
    </location>
</feature>
<feature type="transmembrane region" description="Helical" evidence="2">
    <location>
        <begin position="59"/>
        <end position="76"/>
    </location>
</feature>
<dbReference type="EMBL" id="JAGGMS010000001">
    <property type="protein sequence ID" value="MBP2186400.1"/>
    <property type="molecule type" value="Genomic_DNA"/>
</dbReference>
<sequence length="85" mass="9614">MASKAVEKRSNQVDPRDEPSAEWGWHGTFPKATRFAGWLSVAALLVMLIGNHQNAMEDIWLVGLAIGLAFALILDLRKRRTAWRR</sequence>
<evidence type="ECO:0000313" key="4">
    <source>
        <dbReference type="Proteomes" id="UP000741013"/>
    </source>
</evidence>
<evidence type="ECO:0008006" key="5">
    <source>
        <dbReference type="Google" id="ProtNLM"/>
    </source>
</evidence>
<feature type="region of interest" description="Disordered" evidence="1">
    <location>
        <begin position="1"/>
        <end position="22"/>
    </location>
</feature>
<reference evidence="3 4" key="1">
    <citation type="submission" date="2021-03" db="EMBL/GenBank/DDBJ databases">
        <title>Sequencing the genomes of 1000 actinobacteria strains.</title>
        <authorList>
            <person name="Klenk H.-P."/>
        </authorList>
    </citation>
    <scope>NUCLEOTIDE SEQUENCE [LARGE SCALE GENOMIC DNA]</scope>
    <source>
        <strain evidence="3 4">DSM 45510</strain>
    </source>
</reference>
<dbReference type="InterPro" id="IPR024341">
    <property type="entry name" value="DUF2631"/>
</dbReference>
<dbReference type="Proteomes" id="UP000741013">
    <property type="component" value="Unassembled WGS sequence"/>
</dbReference>
<accession>A0ABS4Q400</accession>
<organism evidence="3 4">
    <name type="scientific">Amycolatopsis magusensis</name>
    <dbReference type="NCBI Taxonomy" id="882444"/>
    <lineage>
        <taxon>Bacteria</taxon>
        <taxon>Bacillati</taxon>
        <taxon>Actinomycetota</taxon>
        <taxon>Actinomycetes</taxon>
        <taxon>Pseudonocardiales</taxon>
        <taxon>Pseudonocardiaceae</taxon>
        <taxon>Amycolatopsis</taxon>
    </lineage>
</organism>
<evidence type="ECO:0000256" key="2">
    <source>
        <dbReference type="SAM" id="Phobius"/>
    </source>
</evidence>
<name>A0ABS4Q400_9PSEU</name>
<keyword evidence="2" id="KW-1133">Transmembrane helix</keyword>
<keyword evidence="2" id="KW-0472">Membrane</keyword>
<keyword evidence="2" id="KW-0812">Transmembrane</keyword>
<evidence type="ECO:0000313" key="3">
    <source>
        <dbReference type="EMBL" id="MBP2186400.1"/>
    </source>
</evidence>
<dbReference type="RefSeq" id="WP_209669447.1">
    <property type="nucleotide sequence ID" value="NZ_JAGGMS010000001.1"/>
</dbReference>
<comment type="caution">
    <text evidence="3">The sequence shown here is derived from an EMBL/GenBank/DDBJ whole genome shotgun (WGS) entry which is preliminary data.</text>
</comment>